<dbReference type="AlphaFoldDB" id="A0A933VZH8"/>
<comment type="caution">
    <text evidence="2">The sequence shown here is derived from an EMBL/GenBank/DDBJ whole genome shotgun (WGS) entry which is preliminary data.</text>
</comment>
<feature type="signal peptide" evidence="1">
    <location>
        <begin position="1"/>
        <end position="23"/>
    </location>
</feature>
<sequence length="127" mass="13834">MAIASVRAMAAALILAVSGSACNAQTTTPRLTMQGPAERSIAPVPRDALGRACLDVEAAARRQSINSDMLDHVVSFKNSCPRQIKVKVCYLNSTRCNDLDIQAYKRVDTILGQMKGVGFFRYTVTQR</sequence>
<evidence type="ECO:0000313" key="3">
    <source>
        <dbReference type="Proteomes" id="UP000782519"/>
    </source>
</evidence>
<gene>
    <name evidence="2" type="ORF">HZA66_03405</name>
</gene>
<organism evidence="2 3">
    <name type="scientific">Rhodopseudomonas palustris</name>
    <dbReference type="NCBI Taxonomy" id="1076"/>
    <lineage>
        <taxon>Bacteria</taxon>
        <taxon>Pseudomonadati</taxon>
        <taxon>Pseudomonadota</taxon>
        <taxon>Alphaproteobacteria</taxon>
        <taxon>Hyphomicrobiales</taxon>
        <taxon>Nitrobacteraceae</taxon>
        <taxon>Rhodopseudomonas</taxon>
    </lineage>
</organism>
<dbReference type="EMBL" id="JACRJB010000010">
    <property type="protein sequence ID" value="MBI5128466.1"/>
    <property type="molecule type" value="Genomic_DNA"/>
</dbReference>
<protein>
    <submittedName>
        <fullName evidence="2">Uncharacterized protein</fullName>
    </submittedName>
</protein>
<keyword evidence="1" id="KW-0732">Signal</keyword>
<name>A0A933VZH8_RHOPL</name>
<evidence type="ECO:0000313" key="2">
    <source>
        <dbReference type="EMBL" id="MBI5128466.1"/>
    </source>
</evidence>
<dbReference type="Proteomes" id="UP000782519">
    <property type="component" value="Unassembled WGS sequence"/>
</dbReference>
<feature type="chain" id="PRO_5037786414" evidence="1">
    <location>
        <begin position="24"/>
        <end position="127"/>
    </location>
</feature>
<reference evidence="2" key="1">
    <citation type="submission" date="2020-07" db="EMBL/GenBank/DDBJ databases">
        <title>Huge and variable diversity of episymbiotic CPR bacteria and DPANN archaea in groundwater ecosystems.</title>
        <authorList>
            <person name="He C.Y."/>
            <person name="Keren R."/>
            <person name="Whittaker M."/>
            <person name="Farag I.F."/>
            <person name="Doudna J."/>
            <person name="Cate J.H.D."/>
            <person name="Banfield J.F."/>
        </authorList>
    </citation>
    <scope>NUCLEOTIDE SEQUENCE</scope>
    <source>
        <strain evidence="2">NC_groundwater_1818_Pr3_B-0.1um_66_35</strain>
    </source>
</reference>
<evidence type="ECO:0000256" key="1">
    <source>
        <dbReference type="SAM" id="SignalP"/>
    </source>
</evidence>
<accession>A0A933VZH8</accession>
<proteinExistence type="predicted"/>
<dbReference type="PROSITE" id="PS51257">
    <property type="entry name" value="PROKAR_LIPOPROTEIN"/>
    <property type="match status" value="1"/>
</dbReference>